<reference evidence="2" key="1">
    <citation type="journal article" date="2008" name="Nat. Genet.">
        <title>The Pristionchus pacificus genome provides a unique perspective on nematode lifestyle and parasitism.</title>
        <authorList>
            <person name="Dieterich C."/>
            <person name="Clifton S.W."/>
            <person name="Schuster L.N."/>
            <person name="Chinwalla A."/>
            <person name="Delehaunty K."/>
            <person name="Dinkelacker I."/>
            <person name="Fulton L."/>
            <person name="Fulton R."/>
            <person name="Godfrey J."/>
            <person name="Minx P."/>
            <person name="Mitreva M."/>
            <person name="Roeseler W."/>
            <person name="Tian H."/>
            <person name="Witte H."/>
            <person name="Yang S.P."/>
            <person name="Wilson R.K."/>
            <person name="Sommer R.J."/>
        </authorList>
    </citation>
    <scope>NUCLEOTIDE SEQUENCE [LARGE SCALE GENOMIC DNA]</scope>
    <source>
        <strain evidence="2">PS312</strain>
    </source>
</reference>
<evidence type="ECO:0000313" key="2">
    <source>
        <dbReference type="Proteomes" id="UP000005239"/>
    </source>
</evidence>
<keyword evidence="2" id="KW-1185">Reference proteome</keyword>
<dbReference type="AlphaFoldDB" id="A0A2A6C8D0"/>
<protein>
    <submittedName>
        <fullName evidence="1">Uncharacterized protein</fullName>
    </submittedName>
</protein>
<evidence type="ECO:0000313" key="1">
    <source>
        <dbReference type="EnsemblMetazoa" id="PPA34827.1"/>
    </source>
</evidence>
<dbReference type="EnsemblMetazoa" id="PPA34827.1">
    <property type="protein sequence ID" value="PPA34827.1"/>
    <property type="gene ID" value="WBGene00273196"/>
</dbReference>
<name>A0A2A6C8D0_PRIPA</name>
<gene>
    <name evidence="1" type="primary">WBGene00273196</name>
</gene>
<dbReference type="Proteomes" id="UP000005239">
    <property type="component" value="Unassembled WGS sequence"/>
</dbReference>
<accession>A0A2A6C8D0</accession>
<organism evidence="1 2">
    <name type="scientific">Pristionchus pacificus</name>
    <name type="common">Parasitic nematode worm</name>
    <dbReference type="NCBI Taxonomy" id="54126"/>
    <lineage>
        <taxon>Eukaryota</taxon>
        <taxon>Metazoa</taxon>
        <taxon>Ecdysozoa</taxon>
        <taxon>Nematoda</taxon>
        <taxon>Chromadorea</taxon>
        <taxon>Rhabditida</taxon>
        <taxon>Rhabditina</taxon>
        <taxon>Diplogasteromorpha</taxon>
        <taxon>Diplogasteroidea</taxon>
        <taxon>Neodiplogasteridae</taxon>
        <taxon>Pristionchus</taxon>
    </lineage>
</organism>
<reference evidence="1" key="2">
    <citation type="submission" date="2022-06" db="UniProtKB">
        <authorList>
            <consortium name="EnsemblMetazoa"/>
        </authorList>
    </citation>
    <scope>IDENTIFICATION</scope>
    <source>
        <strain evidence="1">PS312</strain>
    </source>
</reference>
<proteinExistence type="predicted"/>
<sequence>MSGSIDHSRSLSIIPLSFAFDSRLGFNKNSYETPSGREQWKSAHWAYRIHCAQLGESTGARTPSWAEWPNWGNPNMDSPNIQLLFYPPRGFPIAKVKSTNRESNPGLKMHH</sequence>
<accession>A0A8R1UN41</accession>